<evidence type="ECO:0000256" key="4">
    <source>
        <dbReference type="SAM" id="SignalP"/>
    </source>
</evidence>
<dbReference type="GeneID" id="136810725"/>
<dbReference type="Pfam" id="PF23344">
    <property type="entry name" value="ZP-N"/>
    <property type="match status" value="1"/>
</dbReference>
<dbReference type="InterPro" id="IPR055355">
    <property type="entry name" value="ZP-C"/>
</dbReference>
<dbReference type="Gene3D" id="2.60.40.4100">
    <property type="entry name" value="Zona pellucida, ZP-C domain"/>
    <property type="match status" value="1"/>
</dbReference>
<dbReference type="InterPro" id="IPR055356">
    <property type="entry name" value="ZP-N"/>
</dbReference>
<name>A0A7M5TX84_9CNID</name>
<dbReference type="SMART" id="SM00241">
    <property type="entry name" value="ZP"/>
    <property type="match status" value="1"/>
</dbReference>
<dbReference type="InterPro" id="IPR042235">
    <property type="entry name" value="ZP-C_dom"/>
</dbReference>
<dbReference type="PANTHER" id="PTHR14002:SF43">
    <property type="entry name" value="DELTA-LIKE PROTEIN"/>
    <property type="match status" value="1"/>
</dbReference>
<dbReference type="PROSITE" id="PS51034">
    <property type="entry name" value="ZP_2"/>
    <property type="match status" value="1"/>
</dbReference>
<feature type="signal peptide" evidence="4">
    <location>
        <begin position="1"/>
        <end position="22"/>
    </location>
</feature>
<keyword evidence="3" id="KW-0812">Transmembrane</keyword>
<feature type="domain" description="ZP" evidence="5">
    <location>
        <begin position="506"/>
        <end position="771"/>
    </location>
</feature>
<keyword evidence="7" id="KW-1185">Reference proteome</keyword>
<evidence type="ECO:0000256" key="1">
    <source>
        <dbReference type="ARBA" id="ARBA00022729"/>
    </source>
</evidence>
<keyword evidence="3" id="KW-1133">Transmembrane helix</keyword>
<evidence type="ECO:0000313" key="7">
    <source>
        <dbReference type="Proteomes" id="UP000594262"/>
    </source>
</evidence>
<accession>A0A7M5TX84</accession>
<keyword evidence="1 4" id="KW-0732">Signal</keyword>
<evidence type="ECO:0000313" key="6">
    <source>
        <dbReference type="EnsemblMetazoa" id="CLYHEMP003070.1"/>
    </source>
</evidence>
<keyword evidence="3" id="KW-0472">Membrane</keyword>
<dbReference type="PANTHER" id="PTHR14002">
    <property type="entry name" value="ENDOGLIN/TGF-BETA RECEPTOR TYPE III"/>
    <property type="match status" value="1"/>
</dbReference>
<evidence type="ECO:0000256" key="3">
    <source>
        <dbReference type="SAM" id="Phobius"/>
    </source>
</evidence>
<feature type="chain" id="PRO_5029752559" description="ZP domain-containing protein" evidence="4">
    <location>
        <begin position="23"/>
        <end position="874"/>
    </location>
</feature>
<sequence length="874" mass="100531">MDTKVILALVVLSTLAVGQVSAGIAGGFITWQHVAGNKIKIDYTLLISGNEAKSCTPENIASKKVSTFRDRRGRITSIYNKRSWNWKARSYSVGKVEAYCRYPQSLSNKYAVFQSTDNQFFTSPTKKFIILIPLLNGYGAAAFVDLTVRSDTGMVNRPVKLVISPSDRFTEKKTMVSVDYQFVDEDGDYISCRSNKQPCASAPWSSLRVSSHSTMQLFREFPNITSDRPVGMTYVGYQRDYPREKVSGSFKPNFTLFANDQQTKCLYPQHADVQGDWRRQIDIEYDETKFNLSKLEYQGSKDIIIKEDRSQDGRLRIVLSFDAMTTEKRHLACFNVYTYPKTGPQKAFARIMKCLRIYIDHPQMRYNLVTPMPESTIDSESFEKIQFKVNNVKHIFKPKSSKLFLQNLDTKKNYSIHMNMTSNMTIGSHMVTIFNPHNNIDAGRYRIVIEGKPVRDVDTIGCDDEEMITWENEWIFIVKKTQQISNIQSPPSNTKKMTHNHKKYLVCKHDRMMFDIQPAFPDEISILKVTLRDDNCKLTHNKDIHEYSIQANYNTCGTQLIEEEDHIVYKNVARVHYKNKTIEQEMIERTLSFNVGLECRLKRTAIRTIKGKREPEDGMIVGPQSVLISDYARGNGSFSIDFEVFKTGKYLESYGKNEFPINVAVDHRIFFEVSLNQNDGLNLNLIPRECYATRTRSFQDSVRHYIIEDSCPKDDTYKQHRYTKDVFQFSIQAFTFTNGNNGIFVHCESYVCKNTTDHQCRFGCDKEDPMRKMGRRSIDVVETASVDGIMTSTLEISIKDPKIISKKPSLPSTKQEDATKSLISILPYIQIPILASVLVGLYFVWRFCCKQSNKKVENKIYIESKAPLTYSADF</sequence>
<protein>
    <recommendedName>
        <fullName evidence="5">ZP domain-containing protein</fullName>
    </recommendedName>
</protein>
<evidence type="ECO:0000259" key="5">
    <source>
        <dbReference type="PROSITE" id="PS51034"/>
    </source>
</evidence>
<dbReference type="EnsemblMetazoa" id="CLYHEMT003070.1">
    <property type="protein sequence ID" value="CLYHEMP003070.1"/>
    <property type="gene ID" value="CLYHEMG003070"/>
</dbReference>
<dbReference type="Gene3D" id="2.60.40.3210">
    <property type="entry name" value="Zona pellucida, ZP-N domain"/>
    <property type="match status" value="1"/>
</dbReference>
<dbReference type="OrthoDB" id="5959488at2759"/>
<feature type="transmembrane region" description="Helical" evidence="3">
    <location>
        <begin position="825"/>
        <end position="845"/>
    </location>
</feature>
<evidence type="ECO:0000256" key="2">
    <source>
        <dbReference type="ARBA" id="ARBA00023157"/>
    </source>
</evidence>
<dbReference type="RefSeq" id="XP_066923427.1">
    <property type="nucleotide sequence ID" value="XM_067067326.1"/>
</dbReference>
<organism evidence="6 7">
    <name type="scientific">Clytia hemisphaerica</name>
    <dbReference type="NCBI Taxonomy" id="252671"/>
    <lineage>
        <taxon>Eukaryota</taxon>
        <taxon>Metazoa</taxon>
        <taxon>Cnidaria</taxon>
        <taxon>Hydrozoa</taxon>
        <taxon>Hydroidolina</taxon>
        <taxon>Leptothecata</taxon>
        <taxon>Obeliida</taxon>
        <taxon>Clytiidae</taxon>
        <taxon>Clytia</taxon>
    </lineage>
</organism>
<dbReference type="AlphaFoldDB" id="A0A7M5TX84"/>
<proteinExistence type="predicted"/>
<dbReference type="InterPro" id="IPR001507">
    <property type="entry name" value="ZP_dom"/>
</dbReference>
<dbReference type="Proteomes" id="UP000594262">
    <property type="component" value="Unplaced"/>
</dbReference>
<reference evidence="6" key="1">
    <citation type="submission" date="2021-01" db="UniProtKB">
        <authorList>
            <consortium name="EnsemblMetazoa"/>
        </authorList>
    </citation>
    <scope>IDENTIFICATION</scope>
</reference>
<dbReference type="Pfam" id="PF00100">
    <property type="entry name" value="Zona_pellucida"/>
    <property type="match status" value="1"/>
</dbReference>
<keyword evidence="2" id="KW-1015">Disulfide bond</keyword>